<name>Q2W9T8_PARM1</name>
<evidence type="ECO:0000313" key="3">
    <source>
        <dbReference type="Proteomes" id="UP000007058"/>
    </source>
</evidence>
<organism evidence="2 3">
    <name type="scientific">Paramagnetospirillum magneticum (strain ATCC 700264 / AMB-1)</name>
    <name type="common">Magnetospirillum magneticum</name>
    <dbReference type="NCBI Taxonomy" id="342108"/>
    <lineage>
        <taxon>Bacteria</taxon>
        <taxon>Pseudomonadati</taxon>
        <taxon>Pseudomonadota</taxon>
        <taxon>Alphaproteobacteria</taxon>
        <taxon>Rhodospirillales</taxon>
        <taxon>Magnetospirillaceae</taxon>
        <taxon>Paramagnetospirillum</taxon>
    </lineage>
</organism>
<dbReference type="Proteomes" id="UP000007058">
    <property type="component" value="Chromosome"/>
</dbReference>
<sequence length="215" mass="20981">MRSALFTVLALPLWAAGAADSAELSPAARLVPGGGAVRAEAPAFGLGETRLPLISAGKLSAGALSGPTSSLSGHPLAFGLPGSQLAVGGYVAFGGSGAQLSSSLRSDGATRAAEMAASWGGGVLGNDSRAALSLGVSSTDWSRISPNSQHPALTLADPYRGGARGGGSDINMSLSLIHQVSPSFSVGGMAGANRSNSAESAGSGVTLGAGLGYRF</sequence>
<gene>
    <name evidence="2" type="ordered locus">amb0583</name>
</gene>
<proteinExistence type="predicted"/>
<dbReference type="HOGENOM" id="CLU_1281931_0_0_5"/>
<evidence type="ECO:0000256" key="1">
    <source>
        <dbReference type="SAM" id="SignalP"/>
    </source>
</evidence>
<accession>Q2W9T8</accession>
<reference evidence="2 3" key="1">
    <citation type="journal article" date="2005" name="DNA Res.">
        <title>Complete genome sequence of the facultative anaerobic magnetotactic bacterium Magnetospirillum sp. strain AMB-1.</title>
        <authorList>
            <person name="Matsunaga T."/>
            <person name="Okamura Y."/>
            <person name="Fukuda Y."/>
            <person name="Wahyudi A.T."/>
            <person name="Murase Y."/>
            <person name="Takeyama H."/>
        </authorList>
    </citation>
    <scope>NUCLEOTIDE SEQUENCE [LARGE SCALE GENOMIC DNA]</scope>
    <source>
        <strain evidence="3">ATCC 700264 / AMB-1</strain>
    </source>
</reference>
<evidence type="ECO:0000313" key="2">
    <source>
        <dbReference type="EMBL" id="BAE49387.1"/>
    </source>
</evidence>
<dbReference type="AlphaFoldDB" id="Q2W9T8"/>
<protein>
    <submittedName>
        <fullName evidence="2">Uncharacterized protein</fullName>
    </submittedName>
</protein>
<dbReference type="EMBL" id="AP007255">
    <property type="protein sequence ID" value="BAE49387.1"/>
    <property type="molecule type" value="Genomic_DNA"/>
</dbReference>
<keyword evidence="3" id="KW-1185">Reference proteome</keyword>
<dbReference type="KEGG" id="mag:amb0583"/>
<feature type="signal peptide" evidence="1">
    <location>
        <begin position="1"/>
        <end position="18"/>
    </location>
</feature>
<keyword evidence="1" id="KW-0732">Signal</keyword>
<feature type="chain" id="PRO_5004218283" evidence="1">
    <location>
        <begin position="19"/>
        <end position="215"/>
    </location>
</feature>